<feature type="compositionally biased region" description="Polar residues" evidence="2">
    <location>
        <begin position="31"/>
        <end position="53"/>
    </location>
</feature>
<keyword evidence="1" id="KW-0677">Repeat</keyword>
<dbReference type="CDD" id="cd15482">
    <property type="entry name" value="Sialidase_non-viral"/>
    <property type="match status" value="2"/>
</dbReference>
<dbReference type="Pfam" id="PF15902">
    <property type="entry name" value="Sortilin-Vps10"/>
    <property type="match status" value="2"/>
</dbReference>
<feature type="region of interest" description="Disordered" evidence="2">
    <location>
        <begin position="31"/>
        <end position="68"/>
    </location>
</feature>
<reference evidence="4 5" key="1">
    <citation type="submission" date="2021-02" db="EMBL/GenBank/DDBJ databases">
        <title>Alicyclobacillus curvatus sp. nov. and Alicyclobacillus mengziensis sp. nov., two acidophilic bacteria isolated from acid mine drainage.</title>
        <authorList>
            <person name="Huang Y."/>
        </authorList>
    </citation>
    <scope>NUCLEOTIDE SEQUENCE [LARGE SCALE GENOMIC DNA]</scope>
    <source>
        <strain evidence="4 5">S30H14</strain>
    </source>
</reference>
<dbReference type="SUPFAM" id="SSF110296">
    <property type="entry name" value="Oligoxyloglucan reducing end-specific cellobiohydrolase"/>
    <property type="match status" value="1"/>
</dbReference>
<dbReference type="InterPro" id="IPR015943">
    <property type="entry name" value="WD40/YVTN_repeat-like_dom_sf"/>
</dbReference>
<dbReference type="KEGG" id="afx:JZ786_05505"/>
<dbReference type="Gene3D" id="2.130.10.10">
    <property type="entry name" value="YVTN repeat-like/Quinoprotein amine dehydrogenase"/>
    <property type="match status" value="2"/>
</dbReference>
<sequence>MKNKRLLLIGGVAGITLFTIVGCGSQPNVAPQNKTTAESSMNNTPSNTAKGNATNTVTQPSSSTQSQMPALTSINMVNSKTGWATGHNSVWFTKDGGVSWTQVTPKGLRASSNLQMKVYGIGDKNAWVATSDTSSISNPLSIYYTSNGGQTWVKQGIHDAGDPMSLHFRDQNHGWIALMQGAAMGSERETIYQTNDGGATWNKIAVTNDVKGGTLPFCGDKTGVSFIDNKHGWATGFTPANGHVYLYKTTDDGKDWVSQTLSVPSSVKGAQFTSYPPLFFGHQDGILPVSSGAELVAYRTTDGGKRWVPGKVVRSTVQNPAIQAWSFPTMNNGFATDGDKMFTTTDSGQTWTSFTSNIPLKNVTTMQFVSSTDGWAVISTGALYRTTDGGHTWSKMN</sequence>
<evidence type="ECO:0000259" key="3">
    <source>
        <dbReference type="Pfam" id="PF15902"/>
    </source>
</evidence>
<dbReference type="InterPro" id="IPR031778">
    <property type="entry name" value="Sortilin_N"/>
</dbReference>
<gene>
    <name evidence="4" type="ORF">JZ786_05505</name>
</gene>
<dbReference type="PANTHER" id="PTHR47199">
    <property type="entry name" value="PHOTOSYSTEM II STABILITY/ASSEMBLY FACTOR HCF136, CHLOROPLASTIC"/>
    <property type="match status" value="1"/>
</dbReference>
<evidence type="ECO:0000313" key="5">
    <source>
        <dbReference type="Proteomes" id="UP000663505"/>
    </source>
</evidence>
<dbReference type="PROSITE" id="PS51257">
    <property type="entry name" value="PROKAR_LIPOPROTEIN"/>
    <property type="match status" value="1"/>
</dbReference>
<protein>
    <recommendedName>
        <fullName evidence="3">Sortilin N-terminal domain-containing protein</fullName>
    </recommendedName>
</protein>
<evidence type="ECO:0000313" key="4">
    <source>
        <dbReference type="EMBL" id="QSO48445.1"/>
    </source>
</evidence>
<dbReference type="EMBL" id="CP071182">
    <property type="protein sequence ID" value="QSO48445.1"/>
    <property type="molecule type" value="Genomic_DNA"/>
</dbReference>
<evidence type="ECO:0000256" key="1">
    <source>
        <dbReference type="ARBA" id="ARBA00022737"/>
    </source>
</evidence>
<proteinExistence type="predicted"/>
<keyword evidence="5" id="KW-1185">Reference proteome</keyword>
<dbReference type="RefSeq" id="WP_206657780.1">
    <property type="nucleotide sequence ID" value="NZ_CP071182.1"/>
</dbReference>
<feature type="domain" description="Sortilin N-terminal" evidence="3">
    <location>
        <begin position="297"/>
        <end position="396"/>
    </location>
</feature>
<dbReference type="PANTHER" id="PTHR47199:SF2">
    <property type="entry name" value="PHOTOSYSTEM II STABILITY_ASSEMBLY FACTOR HCF136, CHLOROPLASTIC"/>
    <property type="match status" value="1"/>
</dbReference>
<dbReference type="Proteomes" id="UP000663505">
    <property type="component" value="Chromosome"/>
</dbReference>
<dbReference type="AlphaFoldDB" id="A0A9X7W133"/>
<accession>A0A9X7W133</accession>
<organism evidence="4 5">
    <name type="scientific">Alicyclobacillus mengziensis</name>
    <dbReference type="NCBI Taxonomy" id="2931921"/>
    <lineage>
        <taxon>Bacteria</taxon>
        <taxon>Bacillati</taxon>
        <taxon>Bacillota</taxon>
        <taxon>Bacilli</taxon>
        <taxon>Bacillales</taxon>
        <taxon>Alicyclobacillaceae</taxon>
        <taxon>Alicyclobacillus</taxon>
    </lineage>
</organism>
<feature type="domain" description="Sortilin N-terminal" evidence="3">
    <location>
        <begin position="88"/>
        <end position="205"/>
    </location>
</feature>
<name>A0A9X7W133_9BACL</name>
<feature type="compositionally biased region" description="Low complexity" evidence="2">
    <location>
        <begin position="54"/>
        <end position="67"/>
    </location>
</feature>
<evidence type="ECO:0000256" key="2">
    <source>
        <dbReference type="SAM" id="MobiDB-lite"/>
    </source>
</evidence>